<dbReference type="Gene3D" id="2.40.128.490">
    <property type="entry name" value="Uncharacterised protein PF14869, DUF4488"/>
    <property type="match status" value="1"/>
</dbReference>
<name>A0ABY4F4A2_9BACT</name>
<dbReference type="Proteomes" id="UP000831785">
    <property type="component" value="Chromosome"/>
</dbReference>
<gene>
    <name evidence="2" type="ORF">MUN80_16435</name>
</gene>
<organism evidence="2 3">
    <name type="scientific">Hymenobacter cellulosivorans</name>
    <dbReference type="NCBI Taxonomy" id="2932249"/>
    <lineage>
        <taxon>Bacteria</taxon>
        <taxon>Pseudomonadati</taxon>
        <taxon>Bacteroidota</taxon>
        <taxon>Cytophagia</taxon>
        <taxon>Cytophagales</taxon>
        <taxon>Hymenobacteraceae</taxon>
        <taxon>Hymenobacter</taxon>
    </lineage>
</organism>
<keyword evidence="1" id="KW-1133">Transmembrane helix</keyword>
<proteinExistence type="predicted"/>
<dbReference type="EMBL" id="CP095049">
    <property type="protein sequence ID" value="UOQ51343.1"/>
    <property type="molecule type" value="Genomic_DNA"/>
</dbReference>
<evidence type="ECO:0008006" key="4">
    <source>
        <dbReference type="Google" id="ProtNLM"/>
    </source>
</evidence>
<reference evidence="2 3" key="1">
    <citation type="submission" date="2022-04" db="EMBL/GenBank/DDBJ databases">
        <title>Hymenobacter sp. isolated from the air.</title>
        <authorList>
            <person name="Won M."/>
            <person name="Lee C.-M."/>
            <person name="Woen H.-Y."/>
            <person name="Kwon S.-W."/>
        </authorList>
    </citation>
    <scope>NUCLEOTIDE SEQUENCE [LARGE SCALE GENOMIC DNA]</scope>
    <source>
        <strain evidence="3">5116 S-27</strain>
    </source>
</reference>
<evidence type="ECO:0000313" key="3">
    <source>
        <dbReference type="Proteomes" id="UP000831785"/>
    </source>
</evidence>
<dbReference type="RefSeq" id="WP_244714553.1">
    <property type="nucleotide sequence ID" value="NZ_CP095049.1"/>
</dbReference>
<accession>A0ABY4F4A2</accession>
<sequence length="177" mass="19410">MEKPGPIANAVTTFLGLKINAMRIVTIVALTAVCGSFLSCTSETETSRKASKMPITGTWQLVNRTVIEKGDTVTTASSKNESFIKVINDTHFAFLQHDLHKGKDSAAVFVAGGGKYSLQDSLYSEHLEYCSARNWEDNDFVFTVTLKNDTLTQSGVEKVASAGVDRVNIERYVRLKP</sequence>
<keyword evidence="3" id="KW-1185">Reference proteome</keyword>
<evidence type="ECO:0000313" key="2">
    <source>
        <dbReference type="EMBL" id="UOQ51343.1"/>
    </source>
</evidence>
<keyword evidence="1" id="KW-0472">Membrane</keyword>
<keyword evidence="1" id="KW-0812">Transmembrane</keyword>
<protein>
    <recommendedName>
        <fullName evidence="4">Lipocalin-like domain-containing protein</fullName>
    </recommendedName>
</protein>
<feature type="transmembrane region" description="Helical" evidence="1">
    <location>
        <begin position="20"/>
        <end position="40"/>
    </location>
</feature>
<evidence type="ECO:0000256" key="1">
    <source>
        <dbReference type="SAM" id="Phobius"/>
    </source>
</evidence>